<dbReference type="Gene3D" id="2.60.40.3710">
    <property type="match status" value="1"/>
</dbReference>
<evidence type="ECO:0000259" key="2">
    <source>
        <dbReference type="Pfam" id="PF13205"/>
    </source>
</evidence>
<dbReference type="Pfam" id="PF13946">
    <property type="entry name" value="DUF4214"/>
    <property type="match status" value="1"/>
</dbReference>
<dbReference type="Proteomes" id="UP000199608">
    <property type="component" value="Unassembled WGS sequence"/>
</dbReference>
<dbReference type="InterPro" id="IPR025282">
    <property type="entry name" value="DUF4214"/>
</dbReference>
<dbReference type="EMBL" id="FNLL01000001">
    <property type="protein sequence ID" value="SDT84688.1"/>
    <property type="molecule type" value="Genomic_DNA"/>
</dbReference>
<dbReference type="RefSeq" id="WP_092229824.1">
    <property type="nucleotide sequence ID" value="NZ_FNLL01000001.1"/>
</dbReference>
<name>A0A1H2DQP8_9BACT</name>
<proteinExistence type="predicted"/>
<organism evidence="4 5">
    <name type="scientific">Desulfobacula phenolica</name>
    <dbReference type="NCBI Taxonomy" id="90732"/>
    <lineage>
        <taxon>Bacteria</taxon>
        <taxon>Pseudomonadati</taxon>
        <taxon>Thermodesulfobacteriota</taxon>
        <taxon>Desulfobacteria</taxon>
        <taxon>Desulfobacterales</taxon>
        <taxon>Desulfobacteraceae</taxon>
        <taxon>Desulfobacula</taxon>
    </lineage>
</organism>
<keyword evidence="1" id="KW-0732">Signal</keyword>
<evidence type="ECO:0000256" key="1">
    <source>
        <dbReference type="ARBA" id="ARBA00022729"/>
    </source>
</evidence>
<evidence type="ECO:0008006" key="6">
    <source>
        <dbReference type="Google" id="ProtNLM"/>
    </source>
</evidence>
<sequence>MALTQTQVSQLYVAVLGRASEGEGNTYWQAAASDLASGANAMLASQAAIDYFGATMNNNADFIEHIYTNVFEKSYFADEEGQDYWTARLDSGVSKGQVVAEIIDAAQSAANAGAAQTTFNNKVSVSNYAADTIQTIADTDAALAVFAGYIADVDDSASSLATAFALISSSADATDDGTSPTTGITSGTQSLAYLTVNQDILTGTAEDDTFLGYIFDNQNTAQSGDVLKGGAGTDSLYSDIGNSQDFAITLDTNSIEKFTVRAQAIAADTNDNNMTADVQIDAQRMVGTDYYASDNSRADLIIEDVRIDADQITKDITVAMVQTDPGDVDFSLYFDQPSLRASATTTSGGSINLDIMDVKAAALGNDPLSDNPYNFIHFDLGATSIRLELLNVEDINTYDQLLAAVQAALVVEGIDDTVTAAKSGTFTTIDSDSGTTLTGDRIVLTNSGSEVFTEQGWSADGVVPATSEIYVSQSLVSPTSSSSLVTSTIILDDVGRGSMGGDLIVGGLSTGLTSDSTGVEQFDITVLRSSELGVIDSTNNTLENVYIKNDGDSSTDNGDLVVEGSAGLTPFGGDLSILNADGLSGDLNIGQVTAALNVDTFSAIGGGDVTYNANIDGTEKSVFTNTTGAGTDTITVALDGDAVDTTGTSFAVTTNGGADTVTVNMVSETAPDGVSVATMALLDNLDIDTSTGADTVHLNGYGTFDITTGSESDYVRINSVDNNGSATTGTWTFGNATGVDTFGAGFGVDGVGSDTAATGRVLYNATLTLSFAGFEETVSIDTDSAGNFIANQLTINKAIEAAIAANPELTKLLNVTSGTGEQQITITSNVGGDNSLAIAIYQPQLIATGSTATDGSNVLIASADVDALEAGLIATTTLDSDELDTAALIATNTDLMNDFYGSIDQDGGSTEATWTTKNISHDVALTAGTTDAGTDIFDGGALYQSYSLGGSSDSTTGYNLSTIDLGDGANDLVVLHSRDNNINTIKISETFGKVSVVNFHNEATNAVAANNGADVGLNALDFSAYLTNTTDPSTTTTTTDSATPIATTVNIVNGAEAFTGTVAAGSKTNTNIAAANSVNVIRFVENATDTFDSLTATNLVAAFNSVGGASDYGNLTRALLSPADLTTAFIGTTQKHIVMVENNLNEGEYKVFSLSTTVDATTGAIVADTDDFDTSATLLGTLDFGASVNLNVAGSTDYVAAVAALETAFQTELDGGVVVDPPVDTTAPTLVSLSPVDDATDVAVGANLVLTFDETVAAGTGAFRINDLTDTTASAVVIPATGSAATFNGTTVTLNPATDLVAGHEYSVLVQATAVVDSAGNAFAGILDSTSFTFTTAADVPSGYDNLVTMEDLQTYDATTGDNAYAANMGTGVLIATITGFANGDSIDIDEATYTSADYIITTTGTTEINFIAGDLTDYAPSWLINLEGVDATVVADVVLAGTVDAQLAVLDAAFGDFII</sequence>
<dbReference type="InterPro" id="IPR032812">
    <property type="entry name" value="SbsA_Ig"/>
</dbReference>
<dbReference type="Pfam" id="PF13205">
    <property type="entry name" value="Big_5"/>
    <property type="match status" value="1"/>
</dbReference>
<protein>
    <recommendedName>
        <fullName evidence="6">SbsA Ig-like domain-containing protein</fullName>
    </recommendedName>
</protein>
<accession>A0A1H2DQP8</accession>
<evidence type="ECO:0000313" key="5">
    <source>
        <dbReference type="Proteomes" id="UP000199608"/>
    </source>
</evidence>
<keyword evidence="5" id="KW-1185">Reference proteome</keyword>
<reference evidence="5" key="1">
    <citation type="submission" date="2016-10" db="EMBL/GenBank/DDBJ databases">
        <authorList>
            <person name="Varghese N."/>
            <person name="Submissions S."/>
        </authorList>
    </citation>
    <scope>NUCLEOTIDE SEQUENCE [LARGE SCALE GENOMIC DNA]</scope>
    <source>
        <strain evidence="5">DSM 3384</strain>
    </source>
</reference>
<feature type="domain" description="DUF4214" evidence="3">
    <location>
        <begin position="39"/>
        <end position="106"/>
    </location>
</feature>
<feature type="domain" description="SbsA Ig-like" evidence="2">
    <location>
        <begin position="1224"/>
        <end position="1336"/>
    </location>
</feature>
<evidence type="ECO:0000313" key="4">
    <source>
        <dbReference type="EMBL" id="SDT84688.1"/>
    </source>
</evidence>
<evidence type="ECO:0000259" key="3">
    <source>
        <dbReference type="Pfam" id="PF13946"/>
    </source>
</evidence>
<gene>
    <name evidence="4" type="ORF">SAMN04487931_101349</name>
</gene>